<dbReference type="AlphaFoldDB" id="A0A8K0IR05"/>
<dbReference type="OrthoDB" id="786969at2759"/>
<feature type="region of interest" description="Disordered" evidence="1">
    <location>
        <begin position="23"/>
        <end position="180"/>
    </location>
</feature>
<reference evidence="2" key="1">
    <citation type="journal article" date="2017" name="Gigascience">
        <title>The genome draft of coconut (Cocos nucifera).</title>
        <authorList>
            <person name="Xiao Y."/>
            <person name="Xu P."/>
            <person name="Fan H."/>
            <person name="Baudouin L."/>
            <person name="Xia W."/>
            <person name="Bocs S."/>
            <person name="Xu J."/>
            <person name="Li Q."/>
            <person name="Guo A."/>
            <person name="Zhou L."/>
            <person name="Li J."/>
            <person name="Wu Y."/>
            <person name="Ma Z."/>
            <person name="Armero A."/>
            <person name="Issali A.E."/>
            <person name="Liu N."/>
            <person name="Peng M."/>
            <person name="Yang Y."/>
        </authorList>
    </citation>
    <scope>NUCLEOTIDE SEQUENCE</scope>
    <source>
        <tissue evidence="2">Spear leaf of Hainan Tall coconut</tissue>
    </source>
</reference>
<sequence length="180" mass="19025">MAGYSYPNGRGRLGFAFRGNAKDGAEARDGWGNSEGGNNQSGTHYARDRPSTQESINNVQNAASDGGRTGFPGGIFRRQKFDHGGSQGGANEMNSNGWNSPAGGRYEPLPDNVSTEPTLITAGGWTRPSRAGWALPPEEPLVKASPSPGFPNPYQPKNKGTVTPTIDSRKAAKKYGGMLV</sequence>
<protein>
    <submittedName>
        <fullName evidence="2">Uncharacterized protein</fullName>
    </submittedName>
</protein>
<organism evidence="2 3">
    <name type="scientific">Cocos nucifera</name>
    <name type="common">Coconut palm</name>
    <dbReference type="NCBI Taxonomy" id="13894"/>
    <lineage>
        <taxon>Eukaryota</taxon>
        <taxon>Viridiplantae</taxon>
        <taxon>Streptophyta</taxon>
        <taxon>Embryophyta</taxon>
        <taxon>Tracheophyta</taxon>
        <taxon>Spermatophyta</taxon>
        <taxon>Magnoliopsida</taxon>
        <taxon>Liliopsida</taxon>
        <taxon>Arecaceae</taxon>
        <taxon>Arecoideae</taxon>
        <taxon>Cocoseae</taxon>
        <taxon>Attaleinae</taxon>
        <taxon>Cocos</taxon>
    </lineage>
</organism>
<gene>
    <name evidence="2" type="ORF">COCNU_12G001890</name>
</gene>
<comment type="caution">
    <text evidence="2">The sequence shown here is derived from an EMBL/GenBank/DDBJ whole genome shotgun (WGS) entry which is preliminary data.</text>
</comment>
<dbReference type="Proteomes" id="UP000797356">
    <property type="component" value="Chromosome 12"/>
</dbReference>
<feature type="compositionally biased region" description="Polar residues" evidence="1">
    <location>
        <begin position="52"/>
        <end position="63"/>
    </location>
</feature>
<evidence type="ECO:0000313" key="2">
    <source>
        <dbReference type="EMBL" id="KAG1365189.1"/>
    </source>
</evidence>
<keyword evidence="3" id="KW-1185">Reference proteome</keyword>
<evidence type="ECO:0000313" key="3">
    <source>
        <dbReference type="Proteomes" id="UP000797356"/>
    </source>
</evidence>
<name>A0A8K0IR05_COCNU</name>
<proteinExistence type="predicted"/>
<accession>A0A8K0IR05</accession>
<evidence type="ECO:0000256" key="1">
    <source>
        <dbReference type="SAM" id="MobiDB-lite"/>
    </source>
</evidence>
<reference evidence="2" key="2">
    <citation type="submission" date="2019-07" db="EMBL/GenBank/DDBJ databases">
        <authorList>
            <person name="Yang Y."/>
            <person name="Bocs S."/>
            <person name="Baudouin L."/>
        </authorList>
    </citation>
    <scope>NUCLEOTIDE SEQUENCE</scope>
    <source>
        <tissue evidence="2">Spear leaf of Hainan Tall coconut</tissue>
    </source>
</reference>
<dbReference type="EMBL" id="CM017883">
    <property type="protein sequence ID" value="KAG1365189.1"/>
    <property type="molecule type" value="Genomic_DNA"/>
</dbReference>